<organism evidence="1 2">
    <name type="scientific">Methylobacterium tarhaniae</name>
    <dbReference type="NCBI Taxonomy" id="1187852"/>
    <lineage>
        <taxon>Bacteria</taxon>
        <taxon>Pseudomonadati</taxon>
        <taxon>Pseudomonadota</taxon>
        <taxon>Alphaproteobacteria</taxon>
        <taxon>Hyphomicrobiales</taxon>
        <taxon>Methylobacteriaceae</taxon>
        <taxon>Methylobacterium</taxon>
    </lineage>
</organism>
<proteinExistence type="predicted"/>
<dbReference type="Proteomes" id="UP000036449">
    <property type="component" value="Unassembled WGS sequence"/>
</dbReference>
<sequence>MYAILRRAWRIDRSEVDSVPQDPARRHDLLESLPVVTAVPRKILQATEFFDRSYGQRVVGCVMIMR</sequence>
<dbReference type="AlphaFoldDB" id="A0A0J6VXW1"/>
<name>A0A0J6VXW1_9HYPH</name>
<comment type="caution">
    <text evidence="1">The sequence shown here is derived from an EMBL/GenBank/DDBJ whole genome shotgun (WGS) entry which is preliminary data.</text>
</comment>
<protein>
    <submittedName>
        <fullName evidence="1">Uncharacterized protein</fullName>
    </submittedName>
</protein>
<accession>A0A0J6VXW1</accession>
<reference evidence="1 2" key="1">
    <citation type="submission" date="2015-03" db="EMBL/GenBank/DDBJ databases">
        <title>Genome sequencing of Methylobacterium tarhaniae DSM 25844.</title>
        <authorList>
            <person name="Chaudhry V."/>
            <person name="Patil P.B."/>
        </authorList>
    </citation>
    <scope>NUCLEOTIDE SEQUENCE [LARGE SCALE GENOMIC DNA]</scope>
    <source>
        <strain evidence="1 2">DSM 25844</strain>
    </source>
</reference>
<evidence type="ECO:0000313" key="1">
    <source>
        <dbReference type="EMBL" id="KMO44151.1"/>
    </source>
</evidence>
<dbReference type="EMBL" id="LABZ01000025">
    <property type="protein sequence ID" value="KMO44151.1"/>
    <property type="molecule type" value="Genomic_DNA"/>
</dbReference>
<keyword evidence="2" id="KW-1185">Reference proteome</keyword>
<evidence type="ECO:0000313" key="2">
    <source>
        <dbReference type="Proteomes" id="UP000036449"/>
    </source>
</evidence>
<gene>
    <name evidence="1" type="ORF">VQ03_04235</name>
</gene>